<organism evidence="2 3">
    <name type="scientific">Tribolium castaneum</name>
    <name type="common">Red flour beetle</name>
    <dbReference type="NCBI Taxonomy" id="7070"/>
    <lineage>
        <taxon>Eukaryota</taxon>
        <taxon>Metazoa</taxon>
        <taxon>Ecdysozoa</taxon>
        <taxon>Arthropoda</taxon>
        <taxon>Hexapoda</taxon>
        <taxon>Insecta</taxon>
        <taxon>Pterygota</taxon>
        <taxon>Neoptera</taxon>
        <taxon>Endopterygota</taxon>
        <taxon>Coleoptera</taxon>
        <taxon>Polyphaga</taxon>
        <taxon>Cucujiformia</taxon>
        <taxon>Tenebrionidae</taxon>
        <taxon>Tenebrionidae incertae sedis</taxon>
        <taxon>Tribolium</taxon>
    </lineage>
</organism>
<evidence type="ECO:0000313" key="2">
    <source>
        <dbReference type="EMBL" id="EFA01470.2"/>
    </source>
</evidence>
<protein>
    <submittedName>
        <fullName evidence="2">Uncharacterized protein</fullName>
    </submittedName>
</protein>
<feature type="signal peptide" evidence="1">
    <location>
        <begin position="1"/>
        <end position="18"/>
    </location>
</feature>
<gene>
    <name evidence="2" type="primary">AUGUSTUS-3.0.2_07018</name>
    <name evidence="2" type="ORF">TcasGA2_TC007018</name>
</gene>
<dbReference type="Proteomes" id="UP000007266">
    <property type="component" value="Linkage group 4"/>
</dbReference>
<name>D2A2R6_TRICA</name>
<feature type="chain" id="PRO_5007309977" evidence="1">
    <location>
        <begin position="19"/>
        <end position="551"/>
    </location>
</feature>
<proteinExistence type="predicted"/>
<keyword evidence="3" id="KW-1185">Reference proteome</keyword>
<dbReference type="KEGG" id="tca:103312753"/>
<dbReference type="InParanoid" id="D2A2R6"/>
<reference evidence="2 3" key="2">
    <citation type="journal article" date="2010" name="Nucleic Acids Res.">
        <title>BeetleBase in 2010: revisions to provide comprehensive genomic information for Tribolium castaneum.</title>
        <authorList>
            <person name="Kim H.S."/>
            <person name="Murphy T."/>
            <person name="Xia J."/>
            <person name="Caragea D."/>
            <person name="Park Y."/>
            <person name="Beeman R.W."/>
            <person name="Lorenzen M.D."/>
            <person name="Butcher S."/>
            <person name="Manak J.R."/>
            <person name="Brown S.J."/>
        </authorList>
    </citation>
    <scope>GENOME REANNOTATION</scope>
    <source>
        <strain evidence="2 3">Georgia GA2</strain>
    </source>
</reference>
<dbReference type="OrthoDB" id="10458367at2759"/>
<evidence type="ECO:0000313" key="3">
    <source>
        <dbReference type="Proteomes" id="UP000007266"/>
    </source>
</evidence>
<dbReference type="HOGENOM" id="CLU_522102_0_0_1"/>
<dbReference type="AlphaFoldDB" id="D2A2R6"/>
<reference evidence="2 3" key="1">
    <citation type="journal article" date="2008" name="Nature">
        <title>The genome of the model beetle and pest Tribolium castaneum.</title>
        <authorList>
            <consortium name="Tribolium Genome Sequencing Consortium"/>
            <person name="Richards S."/>
            <person name="Gibbs R.A."/>
            <person name="Weinstock G.M."/>
            <person name="Brown S.J."/>
            <person name="Denell R."/>
            <person name="Beeman R.W."/>
            <person name="Gibbs R."/>
            <person name="Beeman R.W."/>
            <person name="Brown S.J."/>
            <person name="Bucher G."/>
            <person name="Friedrich M."/>
            <person name="Grimmelikhuijzen C.J."/>
            <person name="Klingler M."/>
            <person name="Lorenzen M."/>
            <person name="Richards S."/>
            <person name="Roth S."/>
            <person name="Schroder R."/>
            <person name="Tautz D."/>
            <person name="Zdobnov E.M."/>
            <person name="Muzny D."/>
            <person name="Gibbs R.A."/>
            <person name="Weinstock G.M."/>
            <person name="Attaway T."/>
            <person name="Bell S."/>
            <person name="Buhay C.J."/>
            <person name="Chandrabose M.N."/>
            <person name="Chavez D."/>
            <person name="Clerk-Blankenburg K.P."/>
            <person name="Cree A."/>
            <person name="Dao M."/>
            <person name="Davis C."/>
            <person name="Chacko J."/>
            <person name="Dinh H."/>
            <person name="Dugan-Rocha S."/>
            <person name="Fowler G."/>
            <person name="Garner T.T."/>
            <person name="Garnes J."/>
            <person name="Gnirke A."/>
            <person name="Hawes A."/>
            <person name="Hernandez J."/>
            <person name="Hines S."/>
            <person name="Holder M."/>
            <person name="Hume J."/>
            <person name="Jhangiani S.N."/>
            <person name="Joshi V."/>
            <person name="Khan Z.M."/>
            <person name="Jackson L."/>
            <person name="Kovar C."/>
            <person name="Kowis A."/>
            <person name="Lee S."/>
            <person name="Lewis L.R."/>
            <person name="Margolis J."/>
            <person name="Morgan M."/>
            <person name="Nazareth L.V."/>
            <person name="Nguyen N."/>
            <person name="Okwuonu G."/>
            <person name="Parker D."/>
            <person name="Richards S."/>
            <person name="Ruiz S.J."/>
            <person name="Santibanez J."/>
            <person name="Savard J."/>
            <person name="Scherer S.E."/>
            <person name="Schneider B."/>
            <person name="Sodergren E."/>
            <person name="Tautz D."/>
            <person name="Vattahil S."/>
            <person name="Villasana D."/>
            <person name="White C.S."/>
            <person name="Wright R."/>
            <person name="Park Y."/>
            <person name="Beeman R.W."/>
            <person name="Lord J."/>
            <person name="Oppert B."/>
            <person name="Lorenzen M."/>
            <person name="Brown S."/>
            <person name="Wang L."/>
            <person name="Savard J."/>
            <person name="Tautz D."/>
            <person name="Richards S."/>
            <person name="Weinstock G."/>
            <person name="Gibbs R.A."/>
            <person name="Liu Y."/>
            <person name="Worley K."/>
            <person name="Weinstock G."/>
            <person name="Elsik C.G."/>
            <person name="Reese J.T."/>
            <person name="Elhaik E."/>
            <person name="Landan G."/>
            <person name="Graur D."/>
            <person name="Arensburger P."/>
            <person name="Atkinson P."/>
            <person name="Beeman R.W."/>
            <person name="Beidler J."/>
            <person name="Brown S.J."/>
            <person name="Demuth J.P."/>
            <person name="Drury D.W."/>
            <person name="Du Y.Z."/>
            <person name="Fujiwara H."/>
            <person name="Lorenzen M."/>
            <person name="Maselli V."/>
            <person name="Osanai M."/>
            <person name="Park Y."/>
            <person name="Robertson H.M."/>
            <person name="Tu Z."/>
            <person name="Wang J.J."/>
            <person name="Wang S."/>
            <person name="Richards S."/>
            <person name="Song H."/>
            <person name="Zhang L."/>
            <person name="Sodergren E."/>
            <person name="Werner D."/>
            <person name="Stanke M."/>
            <person name="Morgenstern B."/>
            <person name="Solovyev V."/>
            <person name="Kosarev P."/>
            <person name="Brown G."/>
            <person name="Chen H.C."/>
            <person name="Ermolaeva O."/>
            <person name="Hlavina W."/>
            <person name="Kapustin Y."/>
            <person name="Kiryutin B."/>
            <person name="Kitts P."/>
            <person name="Maglott D."/>
            <person name="Pruitt K."/>
            <person name="Sapojnikov V."/>
            <person name="Souvorov A."/>
            <person name="Mackey A.J."/>
            <person name="Waterhouse R.M."/>
            <person name="Wyder S."/>
            <person name="Zdobnov E.M."/>
            <person name="Zdobnov E.M."/>
            <person name="Wyder S."/>
            <person name="Kriventseva E.V."/>
            <person name="Kadowaki T."/>
            <person name="Bork P."/>
            <person name="Aranda M."/>
            <person name="Bao R."/>
            <person name="Beermann A."/>
            <person name="Berns N."/>
            <person name="Bolognesi R."/>
            <person name="Bonneton F."/>
            <person name="Bopp D."/>
            <person name="Brown S.J."/>
            <person name="Bucher G."/>
            <person name="Butts T."/>
            <person name="Chaumot A."/>
            <person name="Denell R.E."/>
            <person name="Ferrier D.E."/>
            <person name="Friedrich M."/>
            <person name="Gordon C.M."/>
            <person name="Jindra M."/>
            <person name="Klingler M."/>
            <person name="Lan Q."/>
            <person name="Lattorff H.M."/>
            <person name="Laudet V."/>
            <person name="von Levetsow C."/>
            <person name="Liu Z."/>
            <person name="Lutz R."/>
            <person name="Lynch J.A."/>
            <person name="da Fonseca R.N."/>
            <person name="Posnien N."/>
            <person name="Reuter R."/>
            <person name="Roth S."/>
            <person name="Savard J."/>
            <person name="Schinko J.B."/>
            <person name="Schmitt C."/>
            <person name="Schoppmeier M."/>
            <person name="Schroder R."/>
            <person name="Shippy T.D."/>
            <person name="Simonnet F."/>
            <person name="Marques-Souza H."/>
            <person name="Tautz D."/>
            <person name="Tomoyasu Y."/>
            <person name="Trauner J."/>
            <person name="Van der Zee M."/>
            <person name="Vervoort M."/>
            <person name="Wittkopp N."/>
            <person name="Wimmer E.A."/>
            <person name="Yang X."/>
            <person name="Jones A.K."/>
            <person name="Sattelle D.B."/>
            <person name="Ebert P.R."/>
            <person name="Nelson D."/>
            <person name="Scott J.G."/>
            <person name="Beeman R.W."/>
            <person name="Muthukrishnan S."/>
            <person name="Kramer K.J."/>
            <person name="Arakane Y."/>
            <person name="Beeman R.W."/>
            <person name="Zhu Q."/>
            <person name="Hogenkamp D."/>
            <person name="Dixit R."/>
            <person name="Oppert B."/>
            <person name="Jiang H."/>
            <person name="Zou Z."/>
            <person name="Marshall J."/>
            <person name="Elpidina E."/>
            <person name="Vinokurov K."/>
            <person name="Oppert C."/>
            <person name="Zou Z."/>
            <person name="Evans J."/>
            <person name="Lu Z."/>
            <person name="Zhao P."/>
            <person name="Sumathipala N."/>
            <person name="Altincicek B."/>
            <person name="Vilcinskas A."/>
            <person name="Williams M."/>
            <person name="Hultmark D."/>
            <person name="Hetru C."/>
            <person name="Jiang H."/>
            <person name="Grimmelikhuijzen C.J."/>
            <person name="Hauser F."/>
            <person name="Cazzamali G."/>
            <person name="Williamson M."/>
            <person name="Park Y."/>
            <person name="Li B."/>
            <person name="Tanaka Y."/>
            <person name="Predel R."/>
            <person name="Neupert S."/>
            <person name="Schachtner J."/>
            <person name="Verleyen P."/>
            <person name="Raible F."/>
            <person name="Bork P."/>
            <person name="Friedrich M."/>
            <person name="Walden K.K."/>
            <person name="Robertson H.M."/>
            <person name="Angeli S."/>
            <person name="Foret S."/>
            <person name="Bucher G."/>
            <person name="Schuetz S."/>
            <person name="Maleszka R."/>
            <person name="Wimmer E.A."/>
            <person name="Beeman R.W."/>
            <person name="Lorenzen M."/>
            <person name="Tomoyasu Y."/>
            <person name="Miller S.C."/>
            <person name="Grossmann D."/>
            <person name="Bucher G."/>
        </authorList>
    </citation>
    <scope>NUCLEOTIDE SEQUENCE [LARGE SCALE GENOMIC DNA]</scope>
    <source>
        <strain evidence="2 3">Georgia GA2</strain>
    </source>
</reference>
<dbReference type="EMBL" id="KQ971339">
    <property type="protein sequence ID" value="EFA01470.2"/>
    <property type="molecule type" value="Genomic_DNA"/>
</dbReference>
<evidence type="ECO:0000256" key="1">
    <source>
        <dbReference type="SAM" id="SignalP"/>
    </source>
</evidence>
<accession>D2A2R6</accession>
<keyword evidence="1" id="KW-0732">Signal</keyword>
<sequence length="551" mass="63578">MKFWFYFYLVLNIYEVYSQKTRYVILSRNMICTSWSSSDVQWTNFPSIPKKNILYQLPPSYLKSHSLDAHLAVYFYPHQSSILSFGDEPLHLEGAEILQNILPIYSHLIPTIQQMVLWTNEAIPKLRPVLEDVSEKNKKPQQTELTYKPLLKIRWHMDKSFHEIVPKPVLTKCAKKTTFHCIDTQLEPGRKRGNAIISYSRTANPTNRNIKWMAVVKPNQSKIELLYGSEVVLTIRWFLDKIAGPKISWVLKKNDAVTAQIRCFETRENGKLKLMCMVDRNDPPLDLSQFSFGKNETLEPTYQLKWFINSKSAQIKWVLYKTLKKTLNKQLIHNKVNQPNDEVSHDENGFGQFMEKHETYQDIGQNYNKLVETEQVDTSKHQQTDLGNHEIYEEIELDDKELLGEAAQGQNVNVETDSKHRQTGIASSEGGSFGLSIGGSLKLKNPLSGLLSGGKEASKSGGVGLAIGGALKYNKNKFETNHTLKENTRSKLKSGSKRPRLHPGEKFENLPMAVQYFLKHPKQLGLKYKSPYDREWWENMIEKWQPYIPKK</sequence>